<organism evidence="1 2">
    <name type="scientific">Tieghemostelium lacteum</name>
    <name type="common">Slime mold</name>
    <name type="synonym">Dictyostelium lacteum</name>
    <dbReference type="NCBI Taxonomy" id="361077"/>
    <lineage>
        <taxon>Eukaryota</taxon>
        <taxon>Amoebozoa</taxon>
        <taxon>Evosea</taxon>
        <taxon>Eumycetozoa</taxon>
        <taxon>Dictyostelia</taxon>
        <taxon>Dictyosteliales</taxon>
        <taxon>Raperosteliaceae</taxon>
        <taxon>Tieghemostelium</taxon>
    </lineage>
</organism>
<protein>
    <submittedName>
        <fullName evidence="1">Uncharacterized protein</fullName>
    </submittedName>
</protein>
<keyword evidence="2" id="KW-1185">Reference proteome</keyword>
<evidence type="ECO:0000313" key="1">
    <source>
        <dbReference type="EMBL" id="KYR02900.1"/>
    </source>
</evidence>
<dbReference type="AlphaFoldDB" id="A0A152A9K2"/>
<dbReference type="Proteomes" id="UP000076078">
    <property type="component" value="Unassembled WGS sequence"/>
</dbReference>
<name>A0A152A9K2_TIELA</name>
<gene>
    <name evidence="1" type="ORF">DLAC_00379</name>
</gene>
<dbReference type="InParanoid" id="A0A152A9K2"/>
<sequence>MFNLIIKNYRTQLQDYDQFWLASKCHNLWLLSHLLNDTNLVLGLLPYQYCLKHGFFDGFQMLISHKKSMTKKKLIENLPRLIQYSSYSKITIINQVFQFIVNHFEIDELEHKPTSSVIYLAISPNIYHIDNNLLKTISPYCTFTKESFKTHTFGFVPYHMNPQDTLKKLLTYFDNYYYLSDKHFPLNNYFQSNYLEIKTSCTPDVNNNSSSSSSYISGISEYISNIFKNKLVLPYFDYSDTLLDIFIRNRFKAFDTKHPHSVVYYLVTGNLKPPKEFAQSLNSAVERKLIFDLYVTAIPQHKKKQFIERICIDDIDQKVFFEKLLYLGKSEWDNVLYMIELNYKNYQPNPPHNNVLNMLQMVFRSNPPLDLVRMIFDRVIKMEFTMDLYRCRDMQSLEVLKYLLTKKNVTIKQNFNFFTFYPAFHYMITNSDFQFTSQAYETYNLEIIDYLLVNRPDFEIPDFNMELSTNYTLFKCLVERGPAYAFRLNVDIVSFIKDQKIPYRSYINQLKYHPYELLQFLSKYKPTEDKLPTNFYDIVGESGNQNLIDWVLENYQQNPILSMINIIIVNKHYHIIDSLIKNRHLHFWFVFNIMEIKTTAIVNQKFNIWMLINQYFPANKLSLKSLRFTKMSFLKLVLEEGEIDLLKIFIQLKKRSTRYAGLRLLSDKGFLPTTSQTQTISLDYKYIAEIDDLYPKY</sequence>
<reference evidence="1 2" key="1">
    <citation type="submission" date="2015-12" db="EMBL/GenBank/DDBJ databases">
        <title>Dictyostelia acquired genes for synthesis and detection of signals that induce cell-type specialization by lateral gene transfer from prokaryotes.</title>
        <authorList>
            <person name="Gloeckner G."/>
            <person name="Schaap P."/>
        </authorList>
    </citation>
    <scope>NUCLEOTIDE SEQUENCE [LARGE SCALE GENOMIC DNA]</scope>
    <source>
        <strain evidence="1 2">TK</strain>
    </source>
</reference>
<proteinExistence type="predicted"/>
<comment type="caution">
    <text evidence="1">The sequence shown here is derived from an EMBL/GenBank/DDBJ whole genome shotgun (WGS) entry which is preliminary data.</text>
</comment>
<accession>A0A152A9K2</accession>
<evidence type="ECO:0000313" key="2">
    <source>
        <dbReference type="Proteomes" id="UP000076078"/>
    </source>
</evidence>
<dbReference type="EMBL" id="LODT01000001">
    <property type="protein sequence ID" value="KYR02900.1"/>
    <property type="molecule type" value="Genomic_DNA"/>
</dbReference>